<reference evidence="2" key="1">
    <citation type="submission" date="2013-12" db="EMBL/GenBank/DDBJ databases">
        <title>A Varibaculum cambriense genome reconstructed from a premature infant gut community with otherwise low bacterial novelty that shifts toward anaerobic metabolism during the third week of life.</title>
        <authorList>
            <person name="Brown C.T."/>
            <person name="Sharon I."/>
            <person name="Thomas B.C."/>
            <person name="Castelle C.J."/>
            <person name="Morowitz M.J."/>
            <person name="Banfield J.F."/>
        </authorList>
    </citation>
    <scope>NUCLEOTIDE SEQUENCE</scope>
</reference>
<evidence type="ECO:0000256" key="1">
    <source>
        <dbReference type="SAM" id="MobiDB-lite"/>
    </source>
</evidence>
<accession>W1XAV0</accession>
<proteinExistence type="predicted"/>
<organism evidence="2">
    <name type="scientific">human gut metagenome</name>
    <dbReference type="NCBI Taxonomy" id="408170"/>
    <lineage>
        <taxon>unclassified sequences</taxon>
        <taxon>metagenomes</taxon>
        <taxon>organismal metagenomes</taxon>
    </lineage>
</organism>
<feature type="non-terminal residue" evidence="2">
    <location>
        <position position="1"/>
    </location>
</feature>
<comment type="caution">
    <text evidence="2">The sequence shown here is derived from an EMBL/GenBank/DDBJ whole genome shotgun (WGS) entry which is preliminary data.</text>
</comment>
<name>W1XAV0_9ZZZZ</name>
<dbReference type="AlphaFoldDB" id="W1XAV0"/>
<protein>
    <submittedName>
        <fullName evidence="2">Uncharacterized protein</fullName>
    </submittedName>
</protein>
<dbReference type="EMBL" id="AZMM01017307">
    <property type="protein sequence ID" value="ETJ26615.1"/>
    <property type="molecule type" value="Genomic_DNA"/>
</dbReference>
<sequence>NADGSTKSDKNSSTTENNDSNTTNS</sequence>
<feature type="region of interest" description="Disordered" evidence="1">
    <location>
        <begin position="1"/>
        <end position="25"/>
    </location>
</feature>
<feature type="compositionally biased region" description="Basic and acidic residues" evidence="1">
    <location>
        <begin position="1"/>
        <end position="10"/>
    </location>
</feature>
<gene>
    <name evidence="2" type="ORF">Q604_UNBC17307G0001</name>
</gene>
<evidence type="ECO:0000313" key="2">
    <source>
        <dbReference type="EMBL" id="ETJ26615.1"/>
    </source>
</evidence>
<feature type="compositionally biased region" description="Low complexity" evidence="1">
    <location>
        <begin position="11"/>
        <end position="25"/>
    </location>
</feature>